<feature type="domain" description="UCH catalytic" evidence="9">
    <location>
        <begin position="9"/>
        <end position="230"/>
    </location>
</feature>
<feature type="site" description="Transition state stabilizer" evidence="7">
    <location>
        <position position="87"/>
    </location>
</feature>
<dbReference type="AlphaFoldDB" id="A0A074YGM2"/>
<dbReference type="Pfam" id="PF01088">
    <property type="entry name" value="Peptidase_C12"/>
    <property type="match status" value="1"/>
</dbReference>
<dbReference type="GeneID" id="25368950"/>
<dbReference type="OrthoDB" id="427186at2759"/>
<comment type="similarity">
    <text evidence="2 7 8">Belongs to the peptidase C12 family.</text>
</comment>
<keyword evidence="5 7" id="KW-0378">Hydrolase</keyword>
<dbReference type="GO" id="GO:0005737">
    <property type="term" value="C:cytoplasm"/>
    <property type="evidence" value="ECO:0007669"/>
    <property type="project" value="TreeGrafter"/>
</dbReference>
<dbReference type="STRING" id="1043005.A0A074YGM2"/>
<accession>A0A074YGM2</accession>
<keyword evidence="3 7" id="KW-0645">Protease</keyword>
<dbReference type="InterPro" id="IPR001578">
    <property type="entry name" value="Peptidase_C12_UCH"/>
</dbReference>
<dbReference type="GO" id="GO:0016579">
    <property type="term" value="P:protein deubiquitination"/>
    <property type="evidence" value="ECO:0007669"/>
    <property type="project" value="TreeGrafter"/>
</dbReference>
<feature type="site" description="Important for enzyme activity" evidence="7">
    <location>
        <position position="181"/>
    </location>
</feature>
<feature type="active site" description="Proton donor" evidence="7">
    <location>
        <position position="164"/>
    </location>
</feature>
<evidence type="ECO:0000313" key="10">
    <source>
        <dbReference type="EMBL" id="KEQ95184.1"/>
    </source>
</evidence>
<feature type="active site" description="Nucleophile" evidence="7">
    <location>
        <position position="93"/>
    </location>
</feature>
<dbReference type="EC" id="3.4.19.12" evidence="8"/>
<dbReference type="GO" id="GO:0004843">
    <property type="term" value="F:cysteine-type deubiquitinase activity"/>
    <property type="evidence" value="ECO:0007669"/>
    <property type="project" value="UniProtKB-UniRule"/>
</dbReference>
<evidence type="ECO:0000313" key="11">
    <source>
        <dbReference type="Proteomes" id="UP000030641"/>
    </source>
</evidence>
<organism evidence="10 11">
    <name type="scientific">Aureobasidium subglaciale (strain EXF-2481)</name>
    <name type="common">Aureobasidium pullulans var. subglaciale</name>
    <dbReference type="NCBI Taxonomy" id="1043005"/>
    <lineage>
        <taxon>Eukaryota</taxon>
        <taxon>Fungi</taxon>
        <taxon>Dikarya</taxon>
        <taxon>Ascomycota</taxon>
        <taxon>Pezizomycotina</taxon>
        <taxon>Dothideomycetes</taxon>
        <taxon>Dothideomycetidae</taxon>
        <taxon>Dothideales</taxon>
        <taxon>Saccotheciaceae</taxon>
        <taxon>Aureobasidium</taxon>
    </lineage>
</organism>
<evidence type="ECO:0000256" key="5">
    <source>
        <dbReference type="ARBA" id="ARBA00022801"/>
    </source>
</evidence>
<evidence type="ECO:0000256" key="4">
    <source>
        <dbReference type="ARBA" id="ARBA00022786"/>
    </source>
</evidence>
<keyword evidence="11" id="KW-1185">Reference proteome</keyword>
<dbReference type="MEROPS" id="C12.002"/>
<dbReference type="PRINTS" id="PR00707">
    <property type="entry name" value="UBCTHYDRLASE"/>
</dbReference>
<evidence type="ECO:0000256" key="2">
    <source>
        <dbReference type="ARBA" id="ARBA00009326"/>
    </source>
</evidence>
<dbReference type="HOGENOM" id="CLU_054406_0_2_1"/>
<dbReference type="SUPFAM" id="SSF54001">
    <property type="entry name" value="Cysteine proteinases"/>
    <property type="match status" value="1"/>
</dbReference>
<dbReference type="RefSeq" id="XP_013343426.1">
    <property type="nucleotide sequence ID" value="XM_013487972.1"/>
</dbReference>
<proteinExistence type="inferred from homology"/>
<evidence type="ECO:0000256" key="3">
    <source>
        <dbReference type="ARBA" id="ARBA00022670"/>
    </source>
</evidence>
<evidence type="ECO:0000256" key="1">
    <source>
        <dbReference type="ARBA" id="ARBA00000707"/>
    </source>
</evidence>
<reference evidence="10 11" key="1">
    <citation type="journal article" date="2014" name="BMC Genomics">
        <title>Genome sequencing of four Aureobasidium pullulans varieties: biotechnological potential, stress tolerance, and description of new species.</title>
        <authorList>
            <person name="Gostin Ar C."/>
            <person name="Ohm R.A."/>
            <person name="Kogej T."/>
            <person name="Sonjak S."/>
            <person name="Turk M."/>
            <person name="Zajc J."/>
            <person name="Zalar P."/>
            <person name="Grube M."/>
            <person name="Sun H."/>
            <person name="Han J."/>
            <person name="Sharma A."/>
            <person name="Chiniquy J."/>
            <person name="Ngan C.Y."/>
            <person name="Lipzen A."/>
            <person name="Barry K."/>
            <person name="Grigoriev I.V."/>
            <person name="Gunde-Cimerman N."/>
        </authorList>
    </citation>
    <scope>NUCLEOTIDE SEQUENCE [LARGE SCALE GENOMIC DNA]</scope>
    <source>
        <strain evidence="10 11">EXF-2481</strain>
    </source>
</reference>
<evidence type="ECO:0000256" key="7">
    <source>
        <dbReference type="PROSITE-ProRule" id="PRU01393"/>
    </source>
</evidence>
<dbReference type="Proteomes" id="UP000030641">
    <property type="component" value="Unassembled WGS sequence"/>
</dbReference>
<dbReference type="InterPro" id="IPR036959">
    <property type="entry name" value="Peptidase_C12_UCH_sf"/>
</dbReference>
<dbReference type="OMA" id="AQTYSKH"/>
<dbReference type="InterPro" id="IPR038765">
    <property type="entry name" value="Papain-like_cys_pep_sf"/>
</dbReference>
<evidence type="ECO:0000259" key="9">
    <source>
        <dbReference type="PROSITE" id="PS52048"/>
    </source>
</evidence>
<dbReference type="PANTHER" id="PTHR10589">
    <property type="entry name" value="UBIQUITIN CARBOXYL-TERMINAL HYDROLASE"/>
    <property type="match status" value="1"/>
</dbReference>
<protein>
    <recommendedName>
        <fullName evidence="8">Ubiquitin carboxyl-terminal hydrolase</fullName>
        <ecNumber evidence="8">3.4.19.12</ecNumber>
    </recommendedName>
</protein>
<name>A0A074YGM2_AURSE</name>
<dbReference type="InParanoid" id="A0A074YGM2"/>
<dbReference type="EMBL" id="KL584760">
    <property type="protein sequence ID" value="KEQ95184.1"/>
    <property type="molecule type" value="Genomic_DNA"/>
</dbReference>
<dbReference type="PROSITE" id="PS52048">
    <property type="entry name" value="UCH_DOMAIN"/>
    <property type="match status" value="1"/>
</dbReference>
<dbReference type="GO" id="GO:0006511">
    <property type="term" value="P:ubiquitin-dependent protein catabolic process"/>
    <property type="evidence" value="ECO:0007669"/>
    <property type="project" value="UniProtKB-UniRule"/>
</dbReference>
<keyword evidence="6 7" id="KW-0788">Thiol protease</keyword>
<dbReference type="PANTHER" id="PTHR10589:SF17">
    <property type="entry name" value="UBIQUITIN CARBOXYL-TERMINAL HYDROLASE"/>
    <property type="match status" value="1"/>
</dbReference>
<evidence type="ECO:0000256" key="8">
    <source>
        <dbReference type="RuleBase" id="RU361215"/>
    </source>
</evidence>
<keyword evidence="4 7" id="KW-0833">Ubl conjugation pathway</keyword>
<comment type="catalytic activity">
    <reaction evidence="1 7 8">
        <text>Thiol-dependent hydrolysis of ester, thioester, amide, peptide and isopeptide bonds formed by the C-terminal Gly of ubiquitin (a 76-residue protein attached to proteins as an intracellular targeting signal).</text>
        <dbReference type="EC" id="3.4.19.12"/>
    </reaction>
</comment>
<evidence type="ECO:0000256" key="6">
    <source>
        <dbReference type="ARBA" id="ARBA00022807"/>
    </source>
</evidence>
<dbReference type="Gene3D" id="3.40.532.10">
    <property type="entry name" value="Peptidase C12, ubiquitin carboxyl-terminal hydrolase"/>
    <property type="match status" value="1"/>
</dbReference>
<sequence>MTQQNYSKTFIPLESDPEIFTALGHQLGLADSVVFKELFSPDESVDGKVLAYTLAFPTTPTYDAERAENVIHNTLSPDLSDVVFLKQTIHNACGLYALLHAACNGGARKFIKQGSILHSLLEIPASERTHFLDECQELEQVYTVAANEGYTAPPTDIEAEVDWHYTCFAPSSSHHKLYELDGDRQGPLEHATLARDLTDFSSVAISLIRKYFEVAEGEKAAQFNVMALVEGSS</sequence>
<gene>
    <name evidence="10" type="ORF">AUEXF2481DRAFT_5424</name>
</gene>